<evidence type="ECO:0000256" key="1">
    <source>
        <dbReference type="ARBA" id="ARBA00022490"/>
    </source>
</evidence>
<dbReference type="Proteomes" id="UP000255279">
    <property type="component" value="Unassembled WGS sequence"/>
</dbReference>
<dbReference type="PANTHER" id="PTHR38101:SF1">
    <property type="entry name" value="UPF0307 PROTEIN YJGA"/>
    <property type="match status" value="1"/>
</dbReference>
<reference evidence="5 7" key="1">
    <citation type="submission" date="2017-02" db="EMBL/GenBank/DDBJ databases">
        <title>Draft genome sequence of Moraxella caviae CCUG 355 type strain.</title>
        <authorList>
            <person name="Engstrom-Jakobsson H."/>
            <person name="Salva-Serra F."/>
            <person name="Thorell K."/>
            <person name="Gonzales-Siles L."/>
            <person name="Karlsson R."/>
            <person name="Boulund F."/>
            <person name="Engstrand L."/>
            <person name="Moore E."/>
        </authorList>
    </citation>
    <scope>NUCLEOTIDE SEQUENCE [LARGE SCALE GENOMIC DNA]</scope>
    <source>
        <strain evidence="5 7">CCUG 355</strain>
    </source>
</reference>
<reference evidence="6 8" key="2">
    <citation type="submission" date="2018-06" db="EMBL/GenBank/DDBJ databases">
        <authorList>
            <consortium name="Pathogen Informatics"/>
            <person name="Doyle S."/>
        </authorList>
    </citation>
    <scope>NUCLEOTIDE SEQUENCE [LARGE SCALE GENOMIC DNA]</scope>
    <source>
        <strain evidence="6 8">NCTC10293</strain>
    </source>
</reference>
<dbReference type="NCBIfam" id="NF003593">
    <property type="entry name" value="PRK05255.1-1"/>
    <property type="match status" value="1"/>
</dbReference>
<proteinExistence type="predicted"/>
<dbReference type="PANTHER" id="PTHR38101">
    <property type="entry name" value="UPF0307 PROTEIN YJGA"/>
    <property type="match status" value="1"/>
</dbReference>
<name>A0A1T0A9H0_9GAMM</name>
<dbReference type="RefSeq" id="WP_078275802.1">
    <property type="nucleotide sequence ID" value="NZ_MUXU01000015.1"/>
</dbReference>
<organism evidence="5 7">
    <name type="scientific">Moraxella caviae</name>
    <dbReference type="NCBI Taxonomy" id="34060"/>
    <lineage>
        <taxon>Bacteria</taxon>
        <taxon>Pseudomonadati</taxon>
        <taxon>Pseudomonadota</taxon>
        <taxon>Gammaproteobacteria</taxon>
        <taxon>Moraxellales</taxon>
        <taxon>Moraxellaceae</taxon>
        <taxon>Moraxella</taxon>
    </lineage>
</organism>
<dbReference type="STRING" id="34060.B0181_01910"/>
<dbReference type="InterPro" id="IPR023153">
    <property type="entry name" value="DarP_sf"/>
</dbReference>
<gene>
    <name evidence="5" type="ORF">B0181_01910</name>
    <name evidence="6" type="ORF">NCTC10293_00909</name>
</gene>
<dbReference type="OrthoDB" id="6659657at2"/>
<dbReference type="InterPro" id="IPR006839">
    <property type="entry name" value="DarP"/>
</dbReference>
<dbReference type="EMBL" id="MUXU01000015">
    <property type="protein sequence ID" value="OOR92363.1"/>
    <property type="molecule type" value="Genomic_DNA"/>
</dbReference>
<evidence type="ECO:0000256" key="3">
    <source>
        <dbReference type="ARBA" id="ARBA00022730"/>
    </source>
</evidence>
<evidence type="ECO:0000256" key="2">
    <source>
        <dbReference type="ARBA" id="ARBA00022517"/>
    </source>
</evidence>
<keyword evidence="7" id="KW-1185">Reference proteome</keyword>
<dbReference type="EMBL" id="UGQE01000001">
    <property type="protein sequence ID" value="STZ10568.1"/>
    <property type="molecule type" value="Genomic_DNA"/>
</dbReference>
<keyword evidence="1" id="KW-0963">Cytoplasm</keyword>
<evidence type="ECO:0000256" key="4">
    <source>
        <dbReference type="ARBA" id="ARBA00022884"/>
    </source>
</evidence>
<dbReference type="GO" id="GO:0042254">
    <property type="term" value="P:ribosome biogenesis"/>
    <property type="evidence" value="ECO:0007669"/>
    <property type="project" value="UniProtKB-KW"/>
</dbReference>
<sequence>MNIDWSKMDMRVSRTEIKKAHERLQALATPLANLSKKKLANLPVSEFFLDELKHLSEINAAAAKNRQIKRIGKLIVEEDRHTLTQALFECTFTPEQIAKIDAWRTRLSLQDESTLKQFVKQFKASEFNSIYQLLLWIEYAKFQNDDELLAESVADFESYVKEVAILSQV</sequence>
<keyword evidence="4" id="KW-0694">RNA-binding</keyword>
<evidence type="ECO:0000313" key="5">
    <source>
        <dbReference type="EMBL" id="OOR92363.1"/>
    </source>
</evidence>
<dbReference type="SUPFAM" id="SSF158710">
    <property type="entry name" value="PSPTO4464-like"/>
    <property type="match status" value="1"/>
</dbReference>
<dbReference type="Gene3D" id="1.10.60.30">
    <property type="entry name" value="PSPTO4464-like domains"/>
    <property type="match status" value="1"/>
</dbReference>
<dbReference type="AlphaFoldDB" id="A0A1T0A9H0"/>
<accession>A0A1T0A9H0</accession>
<dbReference type="GO" id="GO:0019843">
    <property type="term" value="F:rRNA binding"/>
    <property type="evidence" value="ECO:0007669"/>
    <property type="project" value="UniProtKB-KW"/>
</dbReference>
<dbReference type="Proteomes" id="UP000190435">
    <property type="component" value="Unassembled WGS sequence"/>
</dbReference>
<keyword evidence="2" id="KW-0690">Ribosome biogenesis</keyword>
<evidence type="ECO:0000313" key="7">
    <source>
        <dbReference type="Proteomes" id="UP000190435"/>
    </source>
</evidence>
<evidence type="ECO:0000313" key="6">
    <source>
        <dbReference type="EMBL" id="STZ10568.1"/>
    </source>
</evidence>
<protein>
    <submittedName>
        <fullName evidence="6">Protein of uncharacterized function (DUF615)</fullName>
    </submittedName>
</protein>
<evidence type="ECO:0000313" key="8">
    <source>
        <dbReference type="Proteomes" id="UP000255279"/>
    </source>
</evidence>
<dbReference type="Pfam" id="PF04751">
    <property type="entry name" value="DarP"/>
    <property type="match status" value="1"/>
</dbReference>
<keyword evidence="3" id="KW-0699">rRNA-binding</keyword>
<dbReference type="GO" id="GO:0005829">
    <property type="term" value="C:cytosol"/>
    <property type="evidence" value="ECO:0007669"/>
    <property type="project" value="TreeGrafter"/>
</dbReference>